<dbReference type="Proteomes" id="UP000249390">
    <property type="component" value="Unassembled WGS sequence"/>
</dbReference>
<evidence type="ECO:0000313" key="2">
    <source>
        <dbReference type="Proteomes" id="UP000249390"/>
    </source>
</evidence>
<dbReference type="AlphaFoldDB" id="A0A328CXV1"/>
<accession>A0A328CXV1</accession>
<dbReference type="EMBL" id="NQVE01000209">
    <property type="protein sequence ID" value="RAL38295.1"/>
    <property type="molecule type" value="Genomic_DNA"/>
</dbReference>
<protein>
    <submittedName>
        <fullName evidence="1">Uncharacterized protein</fullName>
    </submittedName>
</protein>
<comment type="caution">
    <text evidence="1">The sequence shown here is derived from an EMBL/GenBank/DDBJ whole genome shotgun (WGS) entry which is preliminary data.</text>
</comment>
<name>A0A328CXV1_9ASTE</name>
<organism evidence="1 2">
    <name type="scientific">Cuscuta australis</name>
    <dbReference type="NCBI Taxonomy" id="267555"/>
    <lineage>
        <taxon>Eukaryota</taxon>
        <taxon>Viridiplantae</taxon>
        <taxon>Streptophyta</taxon>
        <taxon>Embryophyta</taxon>
        <taxon>Tracheophyta</taxon>
        <taxon>Spermatophyta</taxon>
        <taxon>Magnoliopsida</taxon>
        <taxon>eudicotyledons</taxon>
        <taxon>Gunneridae</taxon>
        <taxon>Pentapetalae</taxon>
        <taxon>asterids</taxon>
        <taxon>lamiids</taxon>
        <taxon>Solanales</taxon>
        <taxon>Convolvulaceae</taxon>
        <taxon>Cuscuteae</taxon>
        <taxon>Cuscuta</taxon>
        <taxon>Cuscuta subgen. Grammica</taxon>
        <taxon>Cuscuta sect. Cleistogrammica</taxon>
    </lineage>
</organism>
<sequence length="118" mass="13521">MVIKSSQVGVEETKNKKKSIPYVYCVCVSYAKSKFSKRLPPICSPFKYLYTPSSTDFVHNLKKTNYTCCSKPTFRSNTIYHWESNSTGLFSNPCQQVNRRDSIVHLQLEIPSCSPLIK</sequence>
<proteinExistence type="predicted"/>
<evidence type="ECO:0000313" key="1">
    <source>
        <dbReference type="EMBL" id="RAL38295.1"/>
    </source>
</evidence>
<reference evidence="1 2" key="1">
    <citation type="submission" date="2018-06" db="EMBL/GenBank/DDBJ databases">
        <title>The Genome of Cuscuta australis (Dodder) Provides Insight into the Evolution of Plant Parasitism.</title>
        <authorList>
            <person name="Liu H."/>
        </authorList>
    </citation>
    <scope>NUCLEOTIDE SEQUENCE [LARGE SCALE GENOMIC DNA]</scope>
    <source>
        <strain evidence="2">cv. Yunnan</strain>
        <tissue evidence="1">Vines</tissue>
    </source>
</reference>
<keyword evidence="2" id="KW-1185">Reference proteome</keyword>
<gene>
    <name evidence="1" type="ORF">DM860_002273</name>
</gene>